<protein>
    <submittedName>
        <fullName evidence="1">Uncharacterized protein</fullName>
    </submittedName>
</protein>
<proteinExistence type="predicted"/>
<evidence type="ECO:0000313" key="1">
    <source>
        <dbReference type="EMBL" id="JAH37484.1"/>
    </source>
</evidence>
<name>A0A0E9S7S5_ANGAN</name>
<sequence>MYLRYNISSKTLELKQHKYRSPCISC</sequence>
<dbReference type="AlphaFoldDB" id="A0A0E9S7S5"/>
<accession>A0A0E9S7S5</accession>
<reference evidence="1" key="2">
    <citation type="journal article" date="2015" name="Fish Shellfish Immunol.">
        <title>Early steps in the European eel (Anguilla anguilla)-Vibrio vulnificus interaction in the gills: Role of the RtxA13 toxin.</title>
        <authorList>
            <person name="Callol A."/>
            <person name="Pajuelo D."/>
            <person name="Ebbesson L."/>
            <person name="Teles M."/>
            <person name="MacKenzie S."/>
            <person name="Amaro C."/>
        </authorList>
    </citation>
    <scope>NUCLEOTIDE SEQUENCE</scope>
</reference>
<dbReference type="EMBL" id="GBXM01071093">
    <property type="protein sequence ID" value="JAH37484.1"/>
    <property type="molecule type" value="Transcribed_RNA"/>
</dbReference>
<reference evidence="1" key="1">
    <citation type="submission" date="2014-11" db="EMBL/GenBank/DDBJ databases">
        <authorList>
            <person name="Amaro Gonzalez C."/>
        </authorList>
    </citation>
    <scope>NUCLEOTIDE SEQUENCE</scope>
</reference>
<organism evidence="1">
    <name type="scientific">Anguilla anguilla</name>
    <name type="common">European freshwater eel</name>
    <name type="synonym">Muraena anguilla</name>
    <dbReference type="NCBI Taxonomy" id="7936"/>
    <lineage>
        <taxon>Eukaryota</taxon>
        <taxon>Metazoa</taxon>
        <taxon>Chordata</taxon>
        <taxon>Craniata</taxon>
        <taxon>Vertebrata</taxon>
        <taxon>Euteleostomi</taxon>
        <taxon>Actinopterygii</taxon>
        <taxon>Neopterygii</taxon>
        <taxon>Teleostei</taxon>
        <taxon>Anguilliformes</taxon>
        <taxon>Anguillidae</taxon>
        <taxon>Anguilla</taxon>
    </lineage>
</organism>